<protein>
    <submittedName>
        <fullName evidence="2">Uncharacterized protein</fullName>
    </submittedName>
</protein>
<evidence type="ECO:0000313" key="2">
    <source>
        <dbReference type="EMBL" id="CAI8609986.1"/>
    </source>
</evidence>
<gene>
    <name evidence="2" type="ORF">VFH_IV160360</name>
</gene>
<reference evidence="2 3" key="1">
    <citation type="submission" date="2023-01" db="EMBL/GenBank/DDBJ databases">
        <authorList>
            <person name="Kreplak J."/>
        </authorList>
    </citation>
    <scope>NUCLEOTIDE SEQUENCE [LARGE SCALE GENOMIC DNA]</scope>
</reference>
<keyword evidence="3" id="KW-1185">Reference proteome</keyword>
<dbReference type="AlphaFoldDB" id="A0AAV1AI81"/>
<keyword evidence="1" id="KW-0472">Membrane</keyword>
<keyword evidence="1" id="KW-1133">Transmembrane helix</keyword>
<proteinExistence type="predicted"/>
<accession>A0AAV1AI81</accession>
<name>A0AAV1AI81_VICFA</name>
<dbReference type="Proteomes" id="UP001157006">
    <property type="component" value="Chromosome 4"/>
</dbReference>
<dbReference type="EMBL" id="OX451739">
    <property type="protein sequence ID" value="CAI8609986.1"/>
    <property type="molecule type" value="Genomic_DNA"/>
</dbReference>
<organism evidence="2 3">
    <name type="scientific">Vicia faba</name>
    <name type="common">Broad bean</name>
    <name type="synonym">Faba vulgaris</name>
    <dbReference type="NCBI Taxonomy" id="3906"/>
    <lineage>
        <taxon>Eukaryota</taxon>
        <taxon>Viridiplantae</taxon>
        <taxon>Streptophyta</taxon>
        <taxon>Embryophyta</taxon>
        <taxon>Tracheophyta</taxon>
        <taxon>Spermatophyta</taxon>
        <taxon>Magnoliopsida</taxon>
        <taxon>eudicotyledons</taxon>
        <taxon>Gunneridae</taxon>
        <taxon>Pentapetalae</taxon>
        <taxon>rosids</taxon>
        <taxon>fabids</taxon>
        <taxon>Fabales</taxon>
        <taxon>Fabaceae</taxon>
        <taxon>Papilionoideae</taxon>
        <taxon>50 kb inversion clade</taxon>
        <taxon>NPAAA clade</taxon>
        <taxon>Hologalegina</taxon>
        <taxon>IRL clade</taxon>
        <taxon>Fabeae</taxon>
        <taxon>Vicia</taxon>
    </lineage>
</organism>
<keyword evidence="1" id="KW-0812">Transmembrane</keyword>
<sequence>MTVVASLEKEMVLPDAEAAVVAVVEVLLSVSRLNQYIEHQDEDIIHEDHYSSPVEDIVEDLDQGIFLETMTVVEILVFPVMILVAAAERVGMVEQRFLWWPWWTRTSH</sequence>
<evidence type="ECO:0000313" key="3">
    <source>
        <dbReference type="Proteomes" id="UP001157006"/>
    </source>
</evidence>
<evidence type="ECO:0000256" key="1">
    <source>
        <dbReference type="SAM" id="Phobius"/>
    </source>
</evidence>
<feature type="transmembrane region" description="Helical" evidence="1">
    <location>
        <begin position="65"/>
        <end position="87"/>
    </location>
</feature>